<dbReference type="GO" id="GO:0005829">
    <property type="term" value="C:cytosol"/>
    <property type="evidence" value="ECO:0007669"/>
    <property type="project" value="TreeGrafter"/>
</dbReference>
<evidence type="ECO:0000313" key="6">
    <source>
        <dbReference type="EMBL" id="RPB19559.1"/>
    </source>
</evidence>
<dbReference type="AlphaFoldDB" id="A0A3N4LDK4"/>
<dbReference type="EMBL" id="ML121587">
    <property type="protein sequence ID" value="RPB19559.1"/>
    <property type="molecule type" value="Genomic_DNA"/>
</dbReference>
<dbReference type="Gene3D" id="2.70.50.30">
    <property type="entry name" value="Coagulation Factor XIII, subunit A, domain 1"/>
    <property type="match status" value="1"/>
</dbReference>
<dbReference type="STRING" id="1051890.A0A3N4LDK4"/>
<protein>
    <recommendedName>
        <fullName evidence="5">Rho GDP-dissociation inhibitor</fullName>
    </recommendedName>
</protein>
<dbReference type="Proteomes" id="UP000267821">
    <property type="component" value="Unassembled WGS sequence"/>
</dbReference>
<organism evidence="6 7">
    <name type="scientific">Terfezia boudieri ATCC MYA-4762</name>
    <dbReference type="NCBI Taxonomy" id="1051890"/>
    <lineage>
        <taxon>Eukaryota</taxon>
        <taxon>Fungi</taxon>
        <taxon>Dikarya</taxon>
        <taxon>Ascomycota</taxon>
        <taxon>Pezizomycotina</taxon>
        <taxon>Pezizomycetes</taxon>
        <taxon>Pezizales</taxon>
        <taxon>Pezizaceae</taxon>
        <taxon>Terfezia</taxon>
    </lineage>
</organism>
<dbReference type="InterPro" id="IPR000406">
    <property type="entry name" value="Rho_GDI"/>
</dbReference>
<dbReference type="Pfam" id="PF02115">
    <property type="entry name" value="Rho_GDI"/>
    <property type="match status" value="1"/>
</dbReference>
<dbReference type="FunFam" id="2.70.50.30:FF:000001">
    <property type="entry name" value="Rho GDP-dissociation inhibitor 1"/>
    <property type="match status" value="1"/>
</dbReference>
<sequence length="199" mass="22711">MADHPDDDLVPTRAEGYKLGEKKTVDEYAKLDAEDEALNRWKASLGIGADASIGDPNDKRPVVILELALEVEGRPDVVIELEQPGALEALTGKPFTIKEKAQYSMRVKFRVQHEVISGLRYLQRVKRKGVTVDKSEEMMGSFAPNTLSTPVYEKKFAKEEAPSGMLFRGHYEVLSRFMDDDHRNYLQFEWSFDIKKSWE</sequence>
<dbReference type="FunCoup" id="A0A3N4LDK4">
    <property type="interactions" value="428"/>
</dbReference>
<dbReference type="GO" id="GO:0005094">
    <property type="term" value="F:Rho GDP-dissociation inhibitor activity"/>
    <property type="evidence" value="ECO:0007669"/>
    <property type="project" value="InterPro"/>
</dbReference>
<evidence type="ECO:0000256" key="3">
    <source>
        <dbReference type="ARBA" id="ARBA00022490"/>
    </source>
</evidence>
<name>A0A3N4LDK4_9PEZI</name>
<reference evidence="6 7" key="1">
    <citation type="journal article" date="2018" name="Nat. Ecol. Evol.">
        <title>Pezizomycetes genomes reveal the molecular basis of ectomycorrhizal truffle lifestyle.</title>
        <authorList>
            <person name="Murat C."/>
            <person name="Payen T."/>
            <person name="Noel B."/>
            <person name="Kuo A."/>
            <person name="Morin E."/>
            <person name="Chen J."/>
            <person name="Kohler A."/>
            <person name="Krizsan K."/>
            <person name="Balestrini R."/>
            <person name="Da Silva C."/>
            <person name="Montanini B."/>
            <person name="Hainaut M."/>
            <person name="Levati E."/>
            <person name="Barry K.W."/>
            <person name="Belfiori B."/>
            <person name="Cichocki N."/>
            <person name="Clum A."/>
            <person name="Dockter R.B."/>
            <person name="Fauchery L."/>
            <person name="Guy J."/>
            <person name="Iotti M."/>
            <person name="Le Tacon F."/>
            <person name="Lindquist E.A."/>
            <person name="Lipzen A."/>
            <person name="Malagnac F."/>
            <person name="Mello A."/>
            <person name="Molinier V."/>
            <person name="Miyauchi S."/>
            <person name="Poulain J."/>
            <person name="Riccioni C."/>
            <person name="Rubini A."/>
            <person name="Sitrit Y."/>
            <person name="Splivallo R."/>
            <person name="Traeger S."/>
            <person name="Wang M."/>
            <person name="Zifcakova L."/>
            <person name="Wipf D."/>
            <person name="Zambonelli A."/>
            <person name="Paolocci F."/>
            <person name="Nowrousian M."/>
            <person name="Ottonello S."/>
            <person name="Baldrian P."/>
            <person name="Spatafora J.W."/>
            <person name="Henrissat B."/>
            <person name="Nagy L.G."/>
            <person name="Aury J.M."/>
            <person name="Wincker P."/>
            <person name="Grigoriev I.V."/>
            <person name="Bonfante P."/>
            <person name="Martin F.M."/>
        </authorList>
    </citation>
    <scope>NUCLEOTIDE SEQUENCE [LARGE SCALE GENOMIC DNA]</scope>
    <source>
        <strain evidence="6 7">ATCC MYA-4762</strain>
    </source>
</reference>
<evidence type="ECO:0000256" key="4">
    <source>
        <dbReference type="ARBA" id="ARBA00054143"/>
    </source>
</evidence>
<comment type="similarity">
    <text evidence="2">Belongs to the Rho GDI family.</text>
</comment>
<dbReference type="OrthoDB" id="1683373at2759"/>
<dbReference type="SUPFAM" id="SSF81296">
    <property type="entry name" value="E set domains"/>
    <property type="match status" value="1"/>
</dbReference>
<evidence type="ECO:0000313" key="7">
    <source>
        <dbReference type="Proteomes" id="UP000267821"/>
    </source>
</evidence>
<evidence type="ECO:0000256" key="2">
    <source>
        <dbReference type="ARBA" id="ARBA00009758"/>
    </source>
</evidence>
<dbReference type="InParanoid" id="A0A3N4LDK4"/>
<proteinExistence type="inferred from homology"/>
<comment type="function">
    <text evidence="4">Regulates the GDP/GTP exchange reaction of the Rho proteins by inhibiting the dissociation of GDP from them, and the subsequent binding of GTP to them.</text>
</comment>
<keyword evidence="7" id="KW-1185">Reference proteome</keyword>
<gene>
    <name evidence="6" type="ORF">L211DRAFT_793797</name>
</gene>
<keyword evidence="3" id="KW-0963">Cytoplasm</keyword>
<dbReference type="PRINTS" id="PR00492">
    <property type="entry name" value="RHOGDI"/>
</dbReference>
<accession>A0A3N4LDK4</accession>
<comment type="subcellular location">
    <subcellularLocation>
        <location evidence="1">Cytoplasm</location>
    </subcellularLocation>
</comment>
<evidence type="ECO:0000256" key="5">
    <source>
        <dbReference type="ARBA" id="ARBA00071407"/>
    </source>
</evidence>
<dbReference type="InterPro" id="IPR024792">
    <property type="entry name" value="RhoGDI_dom_sf"/>
</dbReference>
<dbReference type="PANTHER" id="PTHR10980">
    <property type="entry name" value="RHO GDP-DISSOCIATION INHIBITOR"/>
    <property type="match status" value="1"/>
</dbReference>
<dbReference type="GO" id="GO:0016020">
    <property type="term" value="C:membrane"/>
    <property type="evidence" value="ECO:0007669"/>
    <property type="project" value="TreeGrafter"/>
</dbReference>
<dbReference type="PANTHER" id="PTHR10980:SF3">
    <property type="entry name" value="LD16419P"/>
    <property type="match status" value="1"/>
</dbReference>
<dbReference type="InterPro" id="IPR014756">
    <property type="entry name" value="Ig_E-set"/>
</dbReference>
<dbReference type="GO" id="GO:0007266">
    <property type="term" value="P:Rho protein signal transduction"/>
    <property type="evidence" value="ECO:0007669"/>
    <property type="project" value="InterPro"/>
</dbReference>
<evidence type="ECO:0000256" key="1">
    <source>
        <dbReference type="ARBA" id="ARBA00004496"/>
    </source>
</evidence>